<dbReference type="GO" id="GO:1990481">
    <property type="term" value="P:mRNA pseudouridine synthesis"/>
    <property type="evidence" value="ECO:0007669"/>
    <property type="project" value="TreeGrafter"/>
</dbReference>
<dbReference type="PANTHER" id="PTHR13767:SF2">
    <property type="entry name" value="PSEUDOURIDYLATE SYNTHASE TRUB1"/>
    <property type="match status" value="1"/>
</dbReference>
<dbReference type="EMBL" id="LNQE01001043">
    <property type="protein sequence ID" value="KUG21589.1"/>
    <property type="molecule type" value="Genomic_DNA"/>
</dbReference>
<comment type="caution">
    <text evidence="6">The sequence shown here is derived from an EMBL/GenBank/DDBJ whole genome shotgun (WGS) entry which is preliminary data.</text>
</comment>
<dbReference type="EC" id="5.4.99.25" evidence="1"/>
<organism evidence="6">
    <name type="scientific">hydrocarbon metagenome</name>
    <dbReference type="NCBI Taxonomy" id="938273"/>
    <lineage>
        <taxon>unclassified sequences</taxon>
        <taxon>metagenomes</taxon>
        <taxon>ecological metagenomes</taxon>
    </lineage>
</organism>
<dbReference type="Pfam" id="PF16198">
    <property type="entry name" value="TruB_C_2"/>
    <property type="match status" value="1"/>
</dbReference>
<protein>
    <recommendedName>
        <fullName evidence="1">tRNA pseudouridine(55) synthase</fullName>
        <ecNumber evidence="1">5.4.99.25</ecNumber>
    </recommendedName>
</protein>
<dbReference type="InterPro" id="IPR020103">
    <property type="entry name" value="PsdUridine_synth_cat_dom_sf"/>
</dbReference>
<feature type="domain" description="tRNA pseudouridylate synthase B C-terminal" evidence="5">
    <location>
        <begin position="173"/>
        <end position="231"/>
    </location>
</feature>
<name>A0A0W8FKX8_9ZZZZ</name>
<evidence type="ECO:0000256" key="2">
    <source>
        <dbReference type="ARBA" id="ARBA00022694"/>
    </source>
</evidence>
<feature type="domain" description="Pseudouridine synthase II N-terminal" evidence="4">
    <location>
        <begin position="24"/>
        <end position="172"/>
    </location>
</feature>
<dbReference type="GO" id="GO:0006400">
    <property type="term" value="P:tRNA modification"/>
    <property type="evidence" value="ECO:0007669"/>
    <property type="project" value="TreeGrafter"/>
</dbReference>
<proteinExistence type="inferred from homology"/>
<dbReference type="AlphaFoldDB" id="A0A0W8FKX8"/>
<evidence type="ECO:0000313" key="6">
    <source>
        <dbReference type="EMBL" id="KUG21589.1"/>
    </source>
</evidence>
<dbReference type="InterPro" id="IPR014780">
    <property type="entry name" value="tRNA_psdUridine_synth_TruB"/>
</dbReference>
<dbReference type="Pfam" id="PF01509">
    <property type="entry name" value="TruB_N"/>
    <property type="match status" value="1"/>
</dbReference>
<gene>
    <name evidence="6" type="ORF">ASZ90_008651</name>
</gene>
<evidence type="ECO:0000256" key="1">
    <source>
        <dbReference type="ARBA" id="ARBA00012787"/>
    </source>
</evidence>
<dbReference type="Gene3D" id="2.30.130.10">
    <property type="entry name" value="PUA domain"/>
    <property type="match status" value="1"/>
</dbReference>
<dbReference type="InterPro" id="IPR036974">
    <property type="entry name" value="PUA_sf"/>
</dbReference>
<accession>A0A0W8FKX8</accession>
<keyword evidence="2" id="KW-0819">tRNA processing</keyword>
<evidence type="ECO:0000259" key="5">
    <source>
        <dbReference type="Pfam" id="PF16198"/>
    </source>
</evidence>
<evidence type="ECO:0000256" key="3">
    <source>
        <dbReference type="ARBA" id="ARBA00023235"/>
    </source>
</evidence>
<dbReference type="NCBIfam" id="TIGR00431">
    <property type="entry name" value="TruB"/>
    <property type="match status" value="1"/>
</dbReference>
<dbReference type="HAMAP" id="MF_01080">
    <property type="entry name" value="TruB_bact"/>
    <property type="match status" value="1"/>
</dbReference>
<dbReference type="CDD" id="cd02573">
    <property type="entry name" value="PseudoU_synth_EcTruB"/>
    <property type="match status" value="1"/>
</dbReference>
<keyword evidence="3" id="KW-0413">Isomerase</keyword>
<dbReference type="GO" id="GO:0160148">
    <property type="term" value="F:tRNA pseudouridine(55) synthase activity"/>
    <property type="evidence" value="ECO:0007669"/>
    <property type="project" value="UniProtKB-EC"/>
</dbReference>
<dbReference type="GO" id="GO:0003723">
    <property type="term" value="F:RNA binding"/>
    <property type="evidence" value="ECO:0007669"/>
    <property type="project" value="InterPro"/>
</dbReference>
<sequence>MLDGVIIIDKPAGKTSHDVVREVKKILGVKKAGHTGTLDPMATGVLPVCLNEATKLTGFLIDENKEYLATMLLGVKTDTLDIEGKIIDQSDNIAVTDDKIRKVMMQMVGTIEQIPPAYSAVKYYGKPLYKWTRKGISIKVEPREVTIHSIVIEDISLPCVTFRVVCSKGTYIRTLCSDVGDLLGCGACLYNLRRLRSGVFTEGMAVSLNNHEGDDKKNELSNRILPMAELLPLLTTIELEDHSAEKLRNGWQPSVEMMKEHDLPFLKAGDMVKFINNSGYLLAVAEMVASVNKFSEYDGKRQAARIVRVFNNISE</sequence>
<evidence type="ECO:0000259" key="4">
    <source>
        <dbReference type="Pfam" id="PF01509"/>
    </source>
</evidence>
<dbReference type="Gene3D" id="3.30.2350.10">
    <property type="entry name" value="Pseudouridine synthase"/>
    <property type="match status" value="1"/>
</dbReference>
<dbReference type="GO" id="GO:0016829">
    <property type="term" value="F:lyase activity"/>
    <property type="evidence" value="ECO:0007669"/>
    <property type="project" value="UniProtKB-KW"/>
</dbReference>
<dbReference type="SUPFAM" id="SSF55120">
    <property type="entry name" value="Pseudouridine synthase"/>
    <property type="match status" value="1"/>
</dbReference>
<reference evidence="6" key="1">
    <citation type="journal article" date="2015" name="Proc. Natl. Acad. Sci. U.S.A.">
        <title>Networks of energetic and metabolic interactions define dynamics in microbial communities.</title>
        <authorList>
            <person name="Embree M."/>
            <person name="Liu J.K."/>
            <person name="Al-Bassam M.M."/>
            <person name="Zengler K."/>
        </authorList>
    </citation>
    <scope>NUCLEOTIDE SEQUENCE</scope>
</reference>
<dbReference type="InterPro" id="IPR002501">
    <property type="entry name" value="PsdUridine_synth_N"/>
</dbReference>
<keyword evidence="6" id="KW-0456">Lyase</keyword>
<dbReference type="PANTHER" id="PTHR13767">
    <property type="entry name" value="TRNA-PSEUDOURIDINE SYNTHASE"/>
    <property type="match status" value="1"/>
</dbReference>
<dbReference type="InterPro" id="IPR032819">
    <property type="entry name" value="TruB_C"/>
</dbReference>